<evidence type="ECO:0000313" key="1">
    <source>
        <dbReference type="EMBL" id="EST42278.1"/>
    </source>
</evidence>
<gene>
    <name evidence="1" type="ORF">SS50377_18145</name>
    <name evidence="2" type="ORF">SS50377_22759</name>
</gene>
<reference evidence="2" key="2">
    <citation type="submission" date="2020-12" db="EMBL/GenBank/DDBJ databases">
        <title>New Spironucleus salmonicida genome in near-complete chromosomes.</title>
        <authorList>
            <person name="Xu F."/>
            <person name="Kurt Z."/>
            <person name="Jimenez-Gonzalez A."/>
            <person name="Astvaldsson A."/>
            <person name="Andersson J.O."/>
            <person name="Svard S.G."/>
        </authorList>
    </citation>
    <scope>NUCLEOTIDE SEQUENCE</scope>
    <source>
        <strain evidence="2">ATCC 50377</strain>
    </source>
</reference>
<name>V6LDG0_9EUKA</name>
<sequence>MRSDRLLPLHTAQGNSAQLLNTMRHNVNILIQRDNKYEDFYKRYEFTKRYVQIIQMKINGGIKQNLYSWHDMLQNDTGNFILKINNSDTDLSEAQIIYQDSSSNIFHTPIFKSPRNSGSKQFRQCDRQIEFSEDRTSSTTLILKKDVEDIKLQLDISESYSMK</sequence>
<dbReference type="EMBL" id="AUWU02000003">
    <property type="protein sequence ID" value="KAH0575135.1"/>
    <property type="molecule type" value="Genomic_DNA"/>
</dbReference>
<keyword evidence="3" id="KW-1185">Reference proteome</keyword>
<dbReference type="AlphaFoldDB" id="V6LDG0"/>
<evidence type="ECO:0000313" key="2">
    <source>
        <dbReference type="EMBL" id="KAH0575135.1"/>
    </source>
</evidence>
<reference evidence="1 2" key="1">
    <citation type="journal article" date="2014" name="PLoS Genet.">
        <title>The Genome of Spironucleus salmonicida Highlights a Fish Pathogen Adapted to Fluctuating Environments.</title>
        <authorList>
            <person name="Xu F."/>
            <person name="Jerlstrom-Hultqvist J."/>
            <person name="Einarsson E."/>
            <person name="Astvaldsson A."/>
            <person name="Svard S.G."/>
            <person name="Andersson J.O."/>
        </authorList>
    </citation>
    <scope>NUCLEOTIDE SEQUENCE</scope>
    <source>
        <strain evidence="2">ATCC 50377</strain>
    </source>
</reference>
<dbReference type="VEuPathDB" id="GiardiaDB:SS50377_22759"/>
<organism evidence="1">
    <name type="scientific">Spironucleus salmonicida</name>
    <dbReference type="NCBI Taxonomy" id="348837"/>
    <lineage>
        <taxon>Eukaryota</taxon>
        <taxon>Metamonada</taxon>
        <taxon>Diplomonadida</taxon>
        <taxon>Hexamitidae</taxon>
        <taxon>Hexamitinae</taxon>
        <taxon>Spironucleus</taxon>
    </lineage>
</organism>
<evidence type="ECO:0000313" key="3">
    <source>
        <dbReference type="Proteomes" id="UP000018208"/>
    </source>
</evidence>
<dbReference type="EMBL" id="KI546165">
    <property type="protein sequence ID" value="EST42278.1"/>
    <property type="molecule type" value="Genomic_DNA"/>
</dbReference>
<protein>
    <submittedName>
        <fullName evidence="1">Uncharacterized protein</fullName>
    </submittedName>
</protein>
<dbReference type="Proteomes" id="UP000018208">
    <property type="component" value="Unassembled WGS sequence"/>
</dbReference>
<proteinExistence type="predicted"/>
<accession>V6LDG0</accession>